<evidence type="ECO:0000259" key="6">
    <source>
        <dbReference type="SMART" id="SM00925"/>
    </source>
</evidence>
<dbReference type="InterPro" id="IPR010611">
    <property type="entry name" value="3D_dom"/>
</dbReference>
<evidence type="ECO:0000313" key="7">
    <source>
        <dbReference type="EMBL" id="RXJ53807.1"/>
    </source>
</evidence>
<name>A0A4Q0XNH0_9BACT</name>
<dbReference type="OrthoDB" id="9783686at2"/>
<evidence type="ECO:0000256" key="5">
    <source>
        <dbReference type="ARBA" id="ARBA00030918"/>
    </source>
</evidence>
<evidence type="ECO:0000256" key="2">
    <source>
        <dbReference type="ARBA" id="ARBA00012587"/>
    </source>
</evidence>
<dbReference type="Gene3D" id="2.40.40.10">
    <property type="entry name" value="RlpA-like domain"/>
    <property type="match status" value="1"/>
</dbReference>
<dbReference type="EC" id="4.2.2.n1" evidence="2"/>
<dbReference type="CDD" id="cd14485">
    <property type="entry name" value="mltA_like_LT_A"/>
    <property type="match status" value="1"/>
</dbReference>
<dbReference type="Pfam" id="PF03562">
    <property type="entry name" value="MltA"/>
    <property type="match status" value="1"/>
</dbReference>
<dbReference type="InterPro" id="IPR036908">
    <property type="entry name" value="RlpA-like_sf"/>
</dbReference>
<comment type="caution">
    <text evidence="7">The sequence shown here is derived from an EMBL/GenBank/DDBJ whole genome shotgun (WGS) entry which is preliminary data.</text>
</comment>
<evidence type="ECO:0000256" key="4">
    <source>
        <dbReference type="ARBA" id="ARBA00023316"/>
    </source>
</evidence>
<keyword evidence="7" id="KW-0378">Hydrolase</keyword>
<dbReference type="EMBL" id="PDKN01000012">
    <property type="protein sequence ID" value="RXJ53807.1"/>
    <property type="molecule type" value="Genomic_DNA"/>
</dbReference>
<reference evidence="7 8" key="1">
    <citation type="submission" date="2017-10" db="EMBL/GenBank/DDBJ databases">
        <title>Genomics of the genus Arcobacter.</title>
        <authorList>
            <person name="Perez-Cataluna A."/>
            <person name="Figueras M.J."/>
        </authorList>
    </citation>
    <scope>NUCLEOTIDE SEQUENCE [LARGE SCALE GENOMIC DNA]</scope>
    <source>
        <strain evidence="7 8">CECT 8987</strain>
    </source>
</reference>
<dbReference type="AlphaFoldDB" id="A0A4Q0XNH0"/>
<proteinExistence type="predicted"/>
<dbReference type="GO" id="GO:0071555">
    <property type="term" value="P:cell wall organization"/>
    <property type="evidence" value="ECO:0007669"/>
    <property type="project" value="UniProtKB-KW"/>
</dbReference>
<comment type="catalytic activity">
    <reaction evidence="1">
        <text>Exolytic cleavage of the (1-&gt;4)-beta-glycosidic linkage between N-acetylmuramic acid (MurNAc) and N-acetylglucosamine (GlcNAc) residues in peptidoglycan, from either the reducing or the non-reducing ends of the peptidoglycan chains, with concomitant formation of a 1,6-anhydrobond in the MurNAc residue.</text>
        <dbReference type="EC" id="4.2.2.n1"/>
    </reaction>
</comment>
<dbReference type="GO" id="GO:0009253">
    <property type="term" value="P:peptidoglycan catabolic process"/>
    <property type="evidence" value="ECO:0007669"/>
    <property type="project" value="TreeGrafter"/>
</dbReference>
<evidence type="ECO:0000256" key="1">
    <source>
        <dbReference type="ARBA" id="ARBA00001420"/>
    </source>
</evidence>
<dbReference type="SMART" id="SM00925">
    <property type="entry name" value="MltA"/>
    <property type="match status" value="1"/>
</dbReference>
<organism evidence="7 8">
    <name type="scientific">Candidatus Marinarcus aquaticus</name>
    <dbReference type="NCBI Taxonomy" id="2044504"/>
    <lineage>
        <taxon>Bacteria</taxon>
        <taxon>Pseudomonadati</taxon>
        <taxon>Campylobacterota</taxon>
        <taxon>Epsilonproteobacteria</taxon>
        <taxon>Campylobacterales</taxon>
        <taxon>Arcobacteraceae</taxon>
        <taxon>Candidatus Marinarcus</taxon>
    </lineage>
</organism>
<keyword evidence="4" id="KW-0961">Cell wall biogenesis/degradation</keyword>
<dbReference type="Pfam" id="PF06725">
    <property type="entry name" value="3D"/>
    <property type="match status" value="1"/>
</dbReference>
<dbReference type="PANTHER" id="PTHR30124">
    <property type="entry name" value="MEMBRANE-BOUND LYTIC MUREIN TRANSGLYCOSYLASE A"/>
    <property type="match status" value="1"/>
</dbReference>
<dbReference type="GO" id="GO:0004553">
    <property type="term" value="F:hydrolase activity, hydrolyzing O-glycosyl compounds"/>
    <property type="evidence" value="ECO:0007669"/>
    <property type="project" value="InterPro"/>
</dbReference>
<dbReference type="Proteomes" id="UP000290657">
    <property type="component" value="Unassembled WGS sequence"/>
</dbReference>
<dbReference type="CDD" id="cd14668">
    <property type="entry name" value="mlta_B"/>
    <property type="match status" value="1"/>
</dbReference>
<sequence length="356" mass="40273">MLTLGALFLITGCTPKYASFEDVSKGNFKEADWNDLEGFEQDDLEHAFMVFKRGCEKAKRKAILKKACVQAQDYVSAKEFFQSNFTPYKLYDDHHSDEGLITGYYEPLLHGSRTKTDKYQYPIYKEPNDLVTVNLSAIYPELKRYRLRGKLVGNTLVPYASRGEIKESENMEAICYVDDKVDLFFLHIQGSGKVQLDTGEIINVGYANQNGRNYNSVGKYMISNGLLKEYGGSMQAMKRWFEDHPEETDRVLNVNESYVFFHENDQSATGSLGVPLVAKRNLAVDRKYIPLGVPVFIQTRNPLTKEDISQLMVAADTGGAIKGKIRADFFWGYGKEAEATAGRMKEAGKLFVLMPN</sequence>
<dbReference type="Gene3D" id="2.40.240.50">
    <property type="entry name" value="Barwin-like endoglucanases"/>
    <property type="match status" value="1"/>
</dbReference>
<dbReference type="GO" id="GO:0009254">
    <property type="term" value="P:peptidoglycan turnover"/>
    <property type="evidence" value="ECO:0007669"/>
    <property type="project" value="InterPro"/>
</dbReference>
<dbReference type="PIRSF" id="PIRSF019422">
    <property type="entry name" value="MltA"/>
    <property type="match status" value="1"/>
</dbReference>
<feature type="domain" description="Lytic transglycosylase MltA" evidence="6">
    <location>
        <begin position="108"/>
        <end position="262"/>
    </location>
</feature>
<protein>
    <recommendedName>
        <fullName evidence="2">peptidoglycan lytic exotransglycosylase</fullName>
        <ecNumber evidence="2">4.2.2.n1</ecNumber>
    </recommendedName>
    <alternativeName>
        <fullName evidence="5">Murein hydrolase A</fullName>
    </alternativeName>
</protein>
<dbReference type="InterPro" id="IPR005300">
    <property type="entry name" value="MltA_B"/>
</dbReference>
<dbReference type="GO" id="GO:0008933">
    <property type="term" value="F:peptidoglycan lytic transglycosylase activity"/>
    <property type="evidence" value="ECO:0007669"/>
    <property type="project" value="TreeGrafter"/>
</dbReference>
<dbReference type="SUPFAM" id="SSF50685">
    <property type="entry name" value="Barwin-like endoglucanases"/>
    <property type="match status" value="1"/>
</dbReference>
<evidence type="ECO:0000313" key="8">
    <source>
        <dbReference type="Proteomes" id="UP000290657"/>
    </source>
</evidence>
<keyword evidence="3" id="KW-0456">Lyase</keyword>
<dbReference type="GO" id="GO:0019867">
    <property type="term" value="C:outer membrane"/>
    <property type="evidence" value="ECO:0007669"/>
    <property type="project" value="InterPro"/>
</dbReference>
<dbReference type="InterPro" id="IPR026044">
    <property type="entry name" value="MltA"/>
</dbReference>
<dbReference type="PANTHER" id="PTHR30124:SF0">
    <property type="entry name" value="MEMBRANE-BOUND LYTIC MUREIN TRANSGLYCOSYLASE A"/>
    <property type="match status" value="1"/>
</dbReference>
<gene>
    <name evidence="7" type="ORF">CRV04_12600</name>
</gene>
<evidence type="ECO:0000256" key="3">
    <source>
        <dbReference type="ARBA" id="ARBA00023239"/>
    </source>
</evidence>
<keyword evidence="8" id="KW-1185">Reference proteome</keyword>
<accession>A0A4Q0XNH0</accession>